<evidence type="ECO:0000256" key="3">
    <source>
        <dbReference type="ARBA" id="ARBA00022448"/>
    </source>
</evidence>
<evidence type="ECO:0000256" key="1">
    <source>
        <dbReference type="ARBA" id="ARBA00004202"/>
    </source>
</evidence>
<dbReference type="Proteomes" id="UP001272515">
    <property type="component" value="Unassembled WGS sequence"/>
</dbReference>
<comment type="similarity">
    <text evidence="2">Belongs to the ABC transporter superfamily.</text>
</comment>
<dbReference type="InterPro" id="IPR003593">
    <property type="entry name" value="AAA+_ATPase"/>
</dbReference>
<protein>
    <submittedName>
        <fullName evidence="9">ABC transporter ATP-binding protein</fullName>
    </submittedName>
</protein>
<dbReference type="CDD" id="cd03257">
    <property type="entry name" value="ABC_NikE_OppD_transporters"/>
    <property type="match status" value="1"/>
</dbReference>
<evidence type="ECO:0000256" key="2">
    <source>
        <dbReference type="ARBA" id="ARBA00005417"/>
    </source>
</evidence>
<dbReference type="EMBL" id="JAWJZB010000002">
    <property type="protein sequence ID" value="MDV5087541.1"/>
    <property type="molecule type" value="Genomic_DNA"/>
</dbReference>
<evidence type="ECO:0000313" key="9">
    <source>
        <dbReference type="EMBL" id="MDV5087541.1"/>
    </source>
</evidence>
<dbReference type="RefSeq" id="WP_295187418.1">
    <property type="nucleotide sequence ID" value="NZ_JAWJZA010000011.1"/>
</dbReference>
<dbReference type="PANTHER" id="PTHR43297:SF2">
    <property type="entry name" value="DIPEPTIDE TRANSPORT ATP-BINDING PROTEIN DPPD"/>
    <property type="match status" value="1"/>
</dbReference>
<accession>A0ABU3Z747</accession>
<evidence type="ECO:0000313" key="10">
    <source>
        <dbReference type="Proteomes" id="UP001272515"/>
    </source>
</evidence>
<dbReference type="GO" id="GO:0005524">
    <property type="term" value="F:ATP binding"/>
    <property type="evidence" value="ECO:0007669"/>
    <property type="project" value="UniProtKB-KW"/>
</dbReference>
<dbReference type="PROSITE" id="PS50893">
    <property type="entry name" value="ABC_TRANSPORTER_2"/>
    <property type="match status" value="1"/>
</dbReference>
<keyword evidence="6 9" id="KW-0067">ATP-binding</keyword>
<evidence type="ECO:0000256" key="6">
    <source>
        <dbReference type="ARBA" id="ARBA00022840"/>
    </source>
</evidence>
<feature type="domain" description="ABC transporter" evidence="8">
    <location>
        <begin position="7"/>
        <end position="253"/>
    </location>
</feature>
<evidence type="ECO:0000259" key="8">
    <source>
        <dbReference type="PROSITE" id="PS50893"/>
    </source>
</evidence>
<keyword evidence="3" id="KW-0813">Transport</keyword>
<keyword evidence="10" id="KW-1185">Reference proteome</keyword>
<keyword evidence="4" id="KW-1003">Cell membrane</keyword>
<reference evidence="9 10" key="1">
    <citation type="submission" date="2023-10" db="EMBL/GenBank/DDBJ databases">
        <title>Veillonella sp. nov., isolated from a pig farm feces dump.</title>
        <authorList>
            <person name="Chang Y.-H."/>
        </authorList>
    </citation>
    <scope>NUCLEOTIDE SEQUENCE [LARGE SCALE GENOMIC DNA]</scope>
    <source>
        <strain evidence="9 10">YH-vei2233</strain>
    </source>
</reference>
<evidence type="ECO:0000256" key="5">
    <source>
        <dbReference type="ARBA" id="ARBA00022741"/>
    </source>
</evidence>
<dbReference type="InterPro" id="IPR027417">
    <property type="entry name" value="P-loop_NTPase"/>
</dbReference>
<dbReference type="PROSITE" id="PS00211">
    <property type="entry name" value="ABC_TRANSPORTER_1"/>
    <property type="match status" value="1"/>
</dbReference>
<dbReference type="PANTHER" id="PTHR43297">
    <property type="entry name" value="OLIGOPEPTIDE TRANSPORT ATP-BINDING PROTEIN APPD"/>
    <property type="match status" value="1"/>
</dbReference>
<dbReference type="Gene3D" id="3.40.50.300">
    <property type="entry name" value="P-loop containing nucleotide triphosphate hydrolases"/>
    <property type="match status" value="1"/>
</dbReference>
<dbReference type="InterPro" id="IPR050388">
    <property type="entry name" value="ABC_Ni/Peptide_Import"/>
</dbReference>
<sequence>MSEELLLDVKNLHIAYQDNPTVMDVNFTLNKGEVLAIVGESGSGKTTVIRAILGLLSTGGKITTGDIVFEGRSLNNLAKREWQPIRGKEISMIFQDSGSALDPIQKIGKQFREYFKTHETLSDEECDAKAISLLASVALTAGVDILQRYPYELSGGQRQRLGVAMGLALSPKLLLGDEPTSALDVTTQAQVVLEMKALAKNQGTAIIIVTHNLGVAAHMADKILVMKSGRVVDSGMAKDVLENPSHEYTKHLMDSVPTLGGGRYVE</sequence>
<evidence type="ECO:0000256" key="4">
    <source>
        <dbReference type="ARBA" id="ARBA00022475"/>
    </source>
</evidence>
<dbReference type="SMART" id="SM00382">
    <property type="entry name" value="AAA"/>
    <property type="match status" value="1"/>
</dbReference>
<comment type="subcellular location">
    <subcellularLocation>
        <location evidence="1">Cell membrane</location>
        <topology evidence="1">Peripheral membrane protein</topology>
    </subcellularLocation>
</comment>
<dbReference type="SUPFAM" id="SSF52540">
    <property type="entry name" value="P-loop containing nucleoside triphosphate hydrolases"/>
    <property type="match status" value="1"/>
</dbReference>
<keyword evidence="5" id="KW-0547">Nucleotide-binding</keyword>
<dbReference type="InterPro" id="IPR003439">
    <property type="entry name" value="ABC_transporter-like_ATP-bd"/>
</dbReference>
<evidence type="ECO:0000256" key="7">
    <source>
        <dbReference type="ARBA" id="ARBA00023136"/>
    </source>
</evidence>
<dbReference type="InterPro" id="IPR017871">
    <property type="entry name" value="ABC_transporter-like_CS"/>
</dbReference>
<dbReference type="Pfam" id="PF00005">
    <property type="entry name" value="ABC_tran"/>
    <property type="match status" value="1"/>
</dbReference>
<name>A0ABU3Z747_9FIRM</name>
<gene>
    <name evidence="9" type="ORF">RVY80_01565</name>
</gene>
<comment type="caution">
    <text evidence="9">The sequence shown here is derived from an EMBL/GenBank/DDBJ whole genome shotgun (WGS) entry which is preliminary data.</text>
</comment>
<organism evidence="9 10">
    <name type="scientific">Veillonella absiana</name>
    <dbReference type="NCBI Taxonomy" id="3079305"/>
    <lineage>
        <taxon>Bacteria</taxon>
        <taxon>Bacillati</taxon>
        <taxon>Bacillota</taxon>
        <taxon>Negativicutes</taxon>
        <taxon>Veillonellales</taxon>
        <taxon>Veillonellaceae</taxon>
        <taxon>Veillonella</taxon>
    </lineage>
</organism>
<keyword evidence="7" id="KW-0472">Membrane</keyword>
<proteinExistence type="inferred from homology"/>